<keyword evidence="1" id="KW-0472">Membrane</keyword>
<organism evidence="2 3">
    <name type="scientific">Gigaspora margarita</name>
    <dbReference type="NCBI Taxonomy" id="4874"/>
    <lineage>
        <taxon>Eukaryota</taxon>
        <taxon>Fungi</taxon>
        <taxon>Fungi incertae sedis</taxon>
        <taxon>Mucoromycota</taxon>
        <taxon>Glomeromycotina</taxon>
        <taxon>Glomeromycetes</taxon>
        <taxon>Diversisporales</taxon>
        <taxon>Gigasporaceae</taxon>
        <taxon>Gigaspora</taxon>
    </lineage>
</organism>
<keyword evidence="3" id="KW-1185">Reference proteome</keyword>
<evidence type="ECO:0000313" key="3">
    <source>
        <dbReference type="Proteomes" id="UP000439903"/>
    </source>
</evidence>
<keyword evidence="1" id="KW-0812">Transmembrane</keyword>
<dbReference type="EMBL" id="WTPW01000442">
    <property type="protein sequence ID" value="KAF0511020.1"/>
    <property type="molecule type" value="Genomic_DNA"/>
</dbReference>
<keyword evidence="1" id="KW-1133">Transmembrane helix</keyword>
<sequence length="226" mass="26614">MRMEDIDEYDQVVFNNTSLVRTIAIAVLKVVAAFSRIETENCTRWIDENYIYKHVTIEITTKKIKMTNNKPKVVAIAKFRHNNYIWNMEILAWLILTHTMITLILLLLIVVNLKARVDIISNHKPLLSLIDDSIKQYTRERQNINNRKYASIAECIKWLQAEHNLQMKYTEDIKIYRELEINLTAKIDPQYILQNQLVRRTILNSLTKEGFEQSIAQASSYYGMPH</sequence>
<feature type="transmembrane region" description="Helical" evidence="1">
    <location>
        <begin position="90"/>
        <end position="111"/>
    </location>
</feature>
<gene>
    <name evidence="2" type="ORF">F8M41_018339</name>
</gene>
<dbReference type="Proteomes" id="UP000439903">
    <property type="component" value="Unassembled WGS sequence"/>
</dbReference>
<accession>A0A8H4ALU9</accession>
<evidence type="ECO:0000313" key="2">
    <source>
        <dbReference type="EMBL" id="KAF0511020.1"/>
    </source>
</evidence>
<protein>
    <submittedName>
        <fullName evidence="2">Uncharacterized protein</fullName>
    </submittedName>
</protein>
<dbReference type="AlphaFoldDB" id="A0A8H4ALU9"/>
<reference evidence="2 3" key="1">
    <citation type="journal article" date="2019" name="Environ. Microbiol.">
        <title>At the nexus of three kingdoms: the genome of the mycorrhizal fungus Gigaspora margarita provides insights into plant, endobacterial and fungal interactions.</title>
        <authorList>
            <person name="Venice F."/>
            <person name="Ghignone S."/>
            <person name="Salvioli di Fossalunga A."/>
            <person name="Amselem J."/>
            <person name="Novero M."/>
            <person name="Xianan X."/>
            <person name="Sedzielewska Toro K."/>
            <person name="Morin E."/>
            <person name="Lipzen A."/>
            <person name="Grigoriev I.V."/>
            <person name="Henrissat B."/>
            <person name="Martin F.M."/>
            <person name="Bonfante P."/>
        </authorList>
    </citation>
    <scope>NUCLEOTIDE SEQUENCE [LARGE SCALE GENOMIC DNA]</scope>
    <source>
        <strain evidence="2 3">BEG34</strain>
    </source>
</reference>
<evidence type="ECO:0000256" key="1">
    <source>
        <dbReference type="SAM" id="Phobius"/>
    </source>
</evidence>
<name>A0A8H4ALU9_GIGMA</name>
<proteinExistence type="predicted"/>
<comment type="caution">
    <text evidence="2">The sequence shown here is derived from an EMBL/GenBank/DDBJ whole genome shotgun (WGS) entry which is preliminary data.</text>
</comment>